<evidence type="ECO:0008006" key="4">
    <source>
        <dbReference type="Google" id="ProtNLM"/>
    </source>
</evidence>
<dbReference type="InterPro" id="IPR043130">
    <property type="entry name" value="CDP-OH_PTrfase_TM_dom"/>
</dbReference>
<feature type="transmembrane region" description="Helical" evidence="1">
    <location>
        <begin position="147"/>
        <end position="167"/>
    </location>
</feature>
<reference evidence="2" key="1">
    <citation type="journal article" date="2014" name="Int. J. Syst. Evol. Microbiol.">
        <title>Complete genome of a new Firmicutes species belonging to the dominant human colonic microbiota ('Ruminococcus bicirculans') reveals two chromosomes and a selective capacity to utilize plant glucans.</title>
        <authorList>
            <consortium name="NISC Comparative Sequencing Program"/>
            <person name="Wegmann U."/>
            <person name="Louis P."/>
            <person name="Goesmann A."/>
            <person name="Henrissat B."/>
            <person name="Duncan S.H."/>
            <person name="Flint H.J."/>
        </authorList>
    </citation>
    <scope>NUCLEOTIDE SEQUENCE</scope>
    <source>
        <strain evidence="2">NBRC 108216</strain>
    </source>
</reference>
<keyword evidence="1" id="KW-1133">Transmembrane helix</keyword>
<comment type="caution">
    <text evidence="2">The sequence shown here is derived from an EMBL/GenBank/DDBJ whole genome shotgun (WGS) entry which is preliminary data.</text>
</comment>
<proteinExistence type="predicted"/>
<name>A0ABQ5V0J0_9PROT</name>
<organism evidence="2 3">
    <name type="scientific">Algimonas porphyrae</name>
    <dbReference type="NCBI Taxonomy" id="1128113"/>
    <lineage>
        <taxon>Bacteria</taxon>
        <taxon>Pseudomonadati</taxon>
        <taxon>Pseudomonadota</taxon>
        <taxon>Alphaproteobacteria</taxon>
        <taxon>Maricaulales</taxon>
        <taxon>Robiginitomaculaceae</taxon>
        <taxon>Algimonas</taxon>
    </lineage>
</organism>
<protein>
    <recommendedName>
        <fullName evidence="4">CDP-diacylglycerol--glycerol-3-phosphate 3-phosphatidyltransferase</fullName>
    </recommendedName>
</protein>
<feature type="transmembrane region" description="Helical" evidence="1">
    <location>
        <begin position="44"/>
        <end position="62"/>
    </location>
</feature>
<evidence type="ECO:0000313" key="2">
    <source>
        <dbReference type="EMBL" id="GLQ20150.1"/>
    </source>
</evidence>
<feature type="transmembrane region" description="Helical" evidence="1">
    <location>
        <begin position="187"/>
        <end position="205"/>
    </location>
</feature>
<evidence type="ECO:0000256" key="1">
    <source>
        <dbReference type="SAM" id="Phobius"/>
    </source>
</evidence>
<dbReference type="RefSeq" id="WP_284370458.1">
    <property type="nucleotide sequence ID" value="NZ_BSNJ01000002.1"/>
</dbReference>
<feature type="transmembrane region" description="Helical" evidence="1">
    <location>
        <begin position="20"/>
        <end position="38"/>
    </location>
</feature>
<dbReference type="InterPro" id="IPR000462">
    <property type="entry name" value="CDP-OH_P_trans"/>
</dbReference>
<reference evidence="2" key="2">
    <citation type="submission" date="2023-01" db="EMBL/GenBank/DDBJ databases">
        <title>Draft genome sequence of Algimonas porphyrae strain NBRC 108216.</title>
        <authorList>
            <person name="Sun Q."/>
            <person name="Mori K."/>
        </authorList>
    </citation>
    <scope>NUCLEOTIDE SEQUENCE</scope>
    <source>
        <strain evidence="2">NBRC 108216</strain>
    </source>
</reference>
<sequence length="222" mass="24169">MTDNDAATSPNEAGGAFADALTLVRFAVTPLVMALIIWQWPDPQVAILASFLFIIAALSDIFDDYFGGAARSAVRRLGYLDDVADTVLIVGVLTALSIVLWQNGLFHWAFAVPVIILILREVVVGLFKGYELSRYGWPDNILSNLKAGLSMLGTVLLVGAPWLTQMLDRLRAGSDNAMAVYDTVSPAIWIIGQGFLWLAMIASLLSGYKILTHIRDEEVSDP</sequence>
<dbReference type="EMBL" id="BSNJ01000002">
    <property type="protein sequence ID" value="GLQ20150.1"/>
    <property type="molecule type" value="Genomic_DNA"/>
</dbReference>
<feature type="transmembrane region" description="Helical" evidence="1">
    <location>
        <begin position="83"/>
        <end position="101"/>
    </location>
</feature>
<accession>A0ABQ5V0J0</accession>
<keyword evidence="1" id="KW-0812">Transmembrane</keyword>
<dbReference type="Proteomes" id="UP001161390">
    <property type="component" value="Unassembled WGS sequence"/>
</dbReference>
<keyword evidence="3" id="KW-1185">Reference proteome</keyword>
<keyword evidence="1" id="KW-0472">Membrane</keyword>
<dbReference type="Gene3D" id="1.20.120.1760">
    <property type="match status" value="1"/>
</dbReference>
<feature type="transmembrane region" description="Helical" evidence="1">
    <location>
        <begin position="107"/>
        <end position="127"/>
    </location>
</feature>
<gene>
    <name evidence="2" type="ORF">GCM10007854_11050</name>
</gene>
<evidence type="ECO:0000313" key="3">
    <source>
        <dbReference type="Proteomes" id="UP001161390"/>
    </source>
</evidence>
<dbReference type="Pfam" id="PF01066">
    <property type="entry name" value="CDP-OH_P_transf"/>
    <property type="match status" value="1"/>
</dbReference>